<dbReference type="NCBIfam" id="TIGR00409">
    <property type="entry name" value="proS_fam_II"/>
    <property type="match status" value="1"/>
</dbReference>
<dbReference type="InterPro" id="IPR036621">
    <property type="entry name" value="Anticodon-bd_dom_sf"/>
</dbReference>
<evidence type="ECO:0000256" key="3">
    <source>
        <dbReference type="ARBA" id="ARBA00022490"/>
    </source>
</evidence>
<dbReference type="SUPFAM" id="SSF52954">
    <property type="entry name" value="Class II aaRS ABD-related"/>
    <property type="match status" value="1"/>
</dbReference>
<dbReference type="PANTHER" id="PTHR42753:SF2">
    <property type="entry name" value="PROLINE--TRNA LIGASE"/>
    <property type="match status" value="1"/>
</dbReference>
<evidence type="ECO:0000256" key="6">
    <source>
        <dbReference type="ARBA" id="ARBA00022840"/>
    </source>
</evidence>
<dbReference type="Gene3D" id="3.40.50.800">
    <property type="entry name" value="Anticodon-binding domain"/>
    <property type="match status" value="1"/>
</dbReference>
<dbReference type="InterPro" id="IPR007214">
    <property type="entry name" value="YbaK/aa-tRNA-synth-assoc-dom"/>
</dbReference>
<dbReference type="EMBL" id="AP023086">
    <property type="protein sequence ID" value="BCD98817.1"/>
    <property type="molecule type" value="Genomic_DNA"/>
</dbReference>
<feature type="domain" description="Aminoacyl-transfer RNA synthetases class-II family profile" evidence="11">
    <location>
        <begin position="17"/>
        <end position="471"/>
    </location>
</feature>
<evidence type="ECO:0000256" key="7">
    <source>
        <dbReference type="ARBA" id="ARBA00022917"/>
    </source>
</evidence>
<dbReference type="InterPro" id="IPR002316">
    <property type="entry name" value="Pro-tRNA-ligase_IIa"/>
</dbReference>
<organism evidence="12 13">
    <name type="scientific">Marinagarivorans cellulosilyticus</name>
    <dbReference type="NCBI Taxonomy" id="2721545"/>
    <lineage>
        <taxon>Bacteria</taxon>
        <taxon>Pseudomonadati</taxon>
        <taxon>Pseudomonadota</taxon>
        <taxon>Gammaproteobacteria</taxon>
        <taxon>Cellvibrionales</taxon>
        <taxon>Cellvibrionaceae</taxon>
        <taxon>Marinagarivorans</taxon>
    </lineage>
</organism>
<evidence type="ECO:0000256" key="10">
    <source>
        <dbReference type="HAMAP-Rule" id="MF_01569"/>
    </source>
</evidence>
<comment type="catalytic activity">
    <reaction evidence="9 10">
        <text>tRNA(Pro) + L-proline + ATP = L-prolyl-tRNA(Pro) + AMP + diphosphate</text>
        <dbReference type="Rhea" id="RHEA:14305"/>
        <dbReference type="Rhea" id="RHEA-COMP:9700"/>
        <dbReference type="Rhea" id="RHEA-COMP:9702"/>
        <dbReference type="ChEBI" id="CHEBI:30616"/>
        <dbReference type="ChEBI" id="CHEBI:33019"/>
        <dbReference type="ChEBI" id="CHEBI:60039"/>
        <dbReference type="ChEBI" id="CHEBI:78442"/>
        <dbReference type="ChEBI" id="CHEBI:78532"/>
        <dbReference type="ChEBI" id="CHEBI:456215"/>
        <dbReference type="EC" id="6.1.1.15"/>
    </reaction>
</comment>
<dbReference type="GO" id="GO:0005829">
    <property type="term" value="C:cytosol"/>
    <property type="evidence" value="ECO:0007669"/>
    <property type="project" value="TreeGrafter"/>
</dbReference>
<dbReference type="GO" id="GO:0005524">
    <property type="term" value="F:ATP binding"/>
    <property type="evidence" value="ECO:0007669"/>
    <property type="project" value="UniProtKB-UniRule"/>
</dbReference>
<dbReference type="AlphaFoldDB" id="A0AAN1WJS6"/>
<evidence type="ECO:0000256" key="5">
    <source>
        <dbReference type="ARBA" id="ARBA00022741"/>
    </source>
</evidence>
<dbReference type="SUPFAM" id="SSF55826">
    <property type="entry name" value="YbaK/ProRS associated domain"/>
    <property type="match status" value="1"/>
</dbReference>
<dbReference type="InterPro" id="IPR004154">
    <property type="entry name" value="Anticodon-bd"/>
</dbReference>
<keyword evidence="6 10" id="KW-0067">ATP-binding</keyword>
<dbReference type="InterPro" id="IPR023717">
    <property type="entry name" value="Pro-tRNA-Synthase_IIa_type1"/>
</dbReference>
<evidence type="ECO:0000256" key="2">
    <source>
        <dbReference type="ARBA" id="ARBA00011738"/>
    </source>
</evidence>
<dbReference type="GO" id="GO:0002161">
    <property type="term" value="F:aminoacyl-tRNA deacylase activity"/>
    <property type="evidence" value="ECO:0007669"/>
    <property type="project" value="InterPro"/>
</dbReference>
<comment type="subcellular location">
    <subcellularLocation>
        <location evidence="1 10">Cytoplasm</location>
    </subcellularLocation>
</comment>
<evidence type="ECO:0000256" key="1">
    <source>
        <dbReference type="ARBA" id="ARBA00004496"/>
    </source>
</evidence>
<dbReference type="InterPro" id="IPR002314">
    <property type="entry name" value="aa-tRNA-synt_IIb"/>
</dbReference>
<keyword evidence="7 10" id="KW-0648">Protein biosynthesis</keyword>
<dbReference type="Pfam" id="PF04073">
    <property type="entry name" value="tRNA_edit"/>
    <property type="match status" value="1"/>
</dbReference>
<dbReference type="PROSITE" id="PS50862">
    <property type="entry name" value="AA_TRNA_LIGASE_II"/>
    <property type="match status" value="1"/>
</dbReference>
<dbReference type="HAMAP" id="MF_01569">
    <property type="entry name" value="Pro_tRNA_synth_type1"/>
    <property type="match status" value="1"/>
</dbReference>
<dbReference type="RefSeq" id="WP_236983420.1">
    <property type="nucleotide sequence ID" value="NZ_AP023086.1"/>
</dbReference>
<dbReference type="EC" id="6.1.1.15" evidence="10"/>
<dbReference type="PIRSF" id="PIRSF001535">
    <property type="entry name" value="ProRS_1"/>
    <property type="match status" value="1"/>
</dbReference>
<dbReference type="GO" id="GO:0006433">
    <property type="term" value="P:prolyl-tRNA aminoacylation"/>
    <property type="evidence" value="ECO:0007669"/>
    <property type="project" value="UniProtKB-UniRule"/>
</dbReference>
<protein>
    <recommendedName>
        <fullName evidence="10">Proline--tRNA ligase</fullName>
        <ecNumber evidence="10">6.1.1.15</ecNumber>
    </recommendedName>
    <alternativeName>
        <fullName evidence="10">Prolyl-tRNA synthetase</fullName>
        <shortName evidence="10">ProRS</shortName>
    </alternativeName>
</protein>
<dbReference type="InterPro" id="IPR050062">
    <property type="entry name" value="Pro-tRNA_synthetase"/>
</dbReference>
<keyword evidence="5 10" id="KW-0547">Nucleotide-binding</keyword>
<proteinExistence type="inferred from homology"/>
<dbReference type="InterPro" id="IPR006195">
    <property type="entry name" value="aa-tRNA-synth_II"/>
</dbReference>
<dbReference type="Gene3D" id="3.90.960.10">
    <property type="entry name" value="YbaK/aminoacyl-tRNA synthetase-associated domain"/>
    <property type="match status" value="1"/>
</dbReference>
<dbReference type="Gene3D" id="3.30.930.10">
    <property type="entry name" value="Bira Bifunctional Protein, Domain 2"/>
    <property type="match status" value="2"/>
</dbReference>
<gene>
    <name evidence="10" type="primary">proS</name>
    <name evidence="12" type="ORF">MARGE09_P3018</name>
</gene>
<dbReference type="SUPFAM" id="SSF55681">
    <property type="entry name" value="Class II aaRS and biotin synthetases"/>
    <property type="match status" value="1"/>
</dbReference>
<accession>A0AAN1WJS6</accession>
<evidence type="ECO:0000256" key="9">
    <source>
        <dbReference type="ARBA" id="ARBA00047671"/>
    </source>
</evidence>
<dbReference type="FunFam" id="3.30.930.10:FF:000043">
    <property type="entry name" value="Proline--tRNA ligase"/>
    <property type="match status" value="1"/>
</dbReference>
<evidence type="ECO:0000256" key="4">
    <source>
        <dbReference type="ARBA" id="ARBA00022598"/>
    </source>
</evidence>
<evidence type="ECO:0000256" key="8">
    <source>
        <dbReference type="ARBA" id="ARBA00023146"/>
    </source>
</evidence>
<dbReference type="InterPro" id="IPR036754">
    <property type="entry name" value="YbaK/aa-tRNA-synt-asso_dom_sf"/>
</dbReference>
<comment type="similarity">
    <text evidence="10">Belongs to the class-II aminoacyl-tRNA synthetase family. ProS type 1 subfamily.</text>
</comment>
<evidence type="ECO:0000313" key="12">
    <source>
        <dbReference type="EMBL" id="BCD98817.1"/>
    </source>
</evidence>
<dbReference type="CDD" id="cd00861">
    <property type="entry name" value="ProRS_anticodon_short"/>
    <property type="match status" value="1"/>
</dbReference>
<dbReference type="GO" id="GO:0004827">
    <property type="term" value="F:proline-tRNA ligase activity"/>
    <property type="evidence" value="ECO:0007669"/>
    <property type="project" value="UniProtKB-UniRule"/>
</dbReference>
<comment type="subunit">
    <text evidence="2 10">Homodimer.</text>
</comment>
<dbReference type="KEGG" id="marq:MARGE09_P3018"/>
<dbReference type="InterPro" id="IPR033730">
    <property type="entry name" value="ProRS_core_prok"/>
</dbReference>
<dbReference type="NCBIfam" id="NF006625">
    <property type="entry name" value="PRK09194.1"/>
    <property type="match status" value="1"/>
</dbReference>
<dbReference type="Pfam" id="PF03129">
    <property type="entry name" value="HGTP_anticodon"/>
    <property type="match status" value="1"/>
</dbReference>
<keyword evidence="13" id="KW-1185">Reference proteome</keyword>
<keyword evidence="3 10" id="KW-0963">Cytoplasm</keyword>
<comment type="domain">
    <text evidence="10">Consists of three domains: the N-terminal catalytic domain, the editing domain and the C-terminal anticodon-binding domain.</text>
</comment>
<dbReference type="InterPro" id="IPR045864">
    <property type="entry name" value="aa-tRNA-synth_II/BPL/LPL"/>
</dbReference>
<dbReference type="PRINTS" id="PR01046">
    <property type="entry name" value="TRNASYNTHPRO"/>
</dbReference>
<dbReference type="Proteomes" id="UP001320119">
    <property type="component" value="Chromosome"/>
</dbReference>
<evidence type="ECO:0000313" key="13">
    <source>
        <dbReference type="Proteomes" id="UP001320119"/>
    </source>
</evidence>
<keyword evidence="8 10" id="KW-0030">Aminoacyl-tRNA synthetase</keyword>
<dbReference type="InterPro" id="IPR004500">
    <property type="entry name" value="Pro-tRNA-synth_IIa_bac-type"/>
</dbReference>
<dbReference type="InterPro" id="IPR044140">
    <property type="entry name" value="ProRS_anticodon_short"/>
</dbReference>
<evidence type="ECO:0000259" key="11">
    <source>
        <dbReference type="PROSITE" id="PS50862"/>
    </source>
</evidence>
<keyword evidence="4 10" id="KW-0436">Ligase</keyword>
<sequence>MRATQFLIATQKETPSDAVVISHKLMLRAGMIRKLASGLYCWLPLGLKVLRKVEAIVRQEMDNAGAQEVLMPVVQPAELWQESGRWEQFGPELTRFNDRHQNGFCLGPTHEEVITDLVRNELKSYKQLPANFYQIQTKFRDEVRPRFGVMRSREFIMKDAYSFHTDQTSLEETYAIMHAAYCAIFNRIGLNFRPVEADTGSIGGSGSHEFHVLAESGEDDIAFSDGSDYAANIEKAEALAPAPSTEAAAAKADLTHTPNTKTIEEVSALLNVPSQKIIKTLFVMGTPDEETGKQGLVALCLRGDHALNEVKAEKLAEIASPLTFASDEQIQNTIGANAGSLGPIELGIPVIADRAAAVAVNFTCGANKNDYHFVNCNWGAQANFSRIEDIRNIVAGDPSPCGKGNITIKRGIEVGHIFQLGDKYSKAMNASILDAQGKDSVMTMGCYGIGVSRVVAAAIEQNNDEAGIIWPDAIAPFNVAIVPINMHKSERVAQVCEELHTKLQAKGFDVLFMDEAKARLGSMLADIELIGIPHRIVIGDRGLDNNEIEYKHRSDKESSALKADALFEELCQKLQA</sequence>
<dbReference type="FunFam" id="3.30.930.10:FF:000015">
    <property type="entry name" value="Proline--tRNA ligase"/>
    <property type="match status" value="1"/>
</dbReference>
<dbReference type="CDD" id="cd00779">
    <property type="entry name" value="ProRS_core_prok"/>
    <property type="match status" value="1"/>
</dbReference>
<reference evidence="12 13" key="1">
    <citation type="journal article" date="2022" name="IScience">
        <title>An ultrasensitive nanofiber-based assay for enzymatic hydrolysis and deep-sea microbial degradation of cellulose.</title>
        <authorList>
            <person name="Tsudome M."/>
            <person name="Tachioka M."/>
            <person name="Miyazaki M."/>
            <person name="Uchimura K."/>
            <person name="Tsuda M."/>
            <person name="Takaki Y."/>
            <person name="Deguchi S."/>
        </authorList>
    </citation>
    <scope>NUCLEOTIDE SEQUENCE [LARGE SCALE GENOMIC DNA]</scope>
    <source>
        <strain evidence="12 13">GE09</strain>
    </source>
</reference>
<dbReference type="Pfam" id="PF00587">
    <property type="entry name" value="tRNA-synt_2b"/>
    <property type="match status" value="1"/>
</dbReference>
<dbReference type="PANTHER" id="PTHR42753">
    <property type="entry name" value="MITOCHONDRIAL RIBOSOME PROTEIN L39/PROLYL-TRNA LIGASE FAMILY MEMBER"/>
    <property type="match status" value="1"/>
</dbReference>
<comment type="function">
    <text evidence="10">Catalyzes the attachment of proline to tRNA(Pro) in a two-step reaction: proline is first activated by ATP to form Pro-AMP and then transferred to the acceptor end of tRNA(Pro). As ProRS can inadvertently accommodate and process non-cognate amino acids such as alanine and cysteine, to avoid such errors it has two additional distinct editing activities against alanine. One activity is designated as 'pretransfer' editing and involves the tRNA(Pro)-independent hydrolysis of activated Ala-AMP. The other activity is designated 'posttransfer' editing and involves deacylation of mischarged Ala-tRNA(Pro). The misacylated Cys-tRNA(Pro) is not edited by ProRS.</text>
</comment>
<name>A0AAN1WJS6_9GAMM</name>
<dbReference type="CDD" id="cd04334">
    <property type="entry name" value="ProRS-INS"/>
    <property type="match status" value="1"/>
</dbReference>